<dbReference type="InterPro" id="IPR035421">
    <property type="entry name" value="Terminase_6C"/>
</dbReference>
<protein>
    <recommendedName>
        <fullName evidence="2">Terminase large subunit gp17-like C-terminal domain-containing protein</fullName>
    </recommendedName>
</protein>
<dbReference type="Proteomes" id="UP000885695">
    <property type="component" value="Unassembled WGS sequence"/>
</dbReference>
<dbReference type="SUPFAM" id="SSF52540">
    <property type="entry name" value="P-loop containing nucleoside triphosphate hydrolases"/>
    <property type="match status" value="1"/>
</dbReference>
<sequence length="440" mass="50456">MVPGEYKKVHTPPIMEESREVLSLNDKKLQEAIGWSPFGEQKQIIEAFDTHRDIRLAAGVRLGKSMLCGYLALREFLKDDKHIWIVAPSYELSEKIFQYIVKWVGTGFPKLAGGISNRPIPQIISPWGSWIRCKSAENPTGLLGEELDLAIIDEASRIKKDVWEGYVYDRLTSRQGKSIFISTPFGQNWFWEEWVKAKTAEDGASFQFESRVNPYFPPGEWQRAKERLREDLFNQNYRAQFLRGAASFFRGVRECISGEVQAAKKGHFYTIGIDWAKHRDYTVAIVIDRMNNHVVAMDRFHRIDYPLQERRIVELAKKYNHPQIWMDTTGVGEPISDSLKRTGLSIRDFKFTGKSKESLMEKLAIMIEKKKVFYPDIEILVDELESFGIEFSKAGNMKYSAPEGMHDDCVDALALACWALADNPLKAGEIEPIIFNTPTV</sequence>
<feature type="domain" description="Terminase large subunit gp17-like C-terminal" evidence="2">
    <location>
        <begin position="271"/>
        <end position="416"/>
    </location>
</feature>
<dbReference type="Gene3D" id="3.40.50.300">
    <property type="entry name" value="P-loop containing nucleotide triphosphate hydrolases"/>
    <property type="match status" value="1"/>
</dbReference>
<evidence type="ECO:0000313" key="3">
    <source>
        <dbReference type="EMBL" id="HEB13444.1"/>
    </source>
</evidence>
<dbReference type="AlphaFoldDB" id="A0A7C1NXM2"/>
<proteinExistence type="predicted"/>
<evidence type="ECO:0000256" key="1">
    <source>
        <dbReference type="ARBA" id="ARBA00022612"/>
    </source>
</evidence>
<gene>
    <name evidence="3" type="ORF">ENI13_00515</name>
</gene>
<reference evidence="3" key="1">
    <citation type="journal article" date="2020" name="mSystems">
        <title>Genome- and Community-Level Interaction Insights into Carbon Utilization and Element Cycling Functions of Hydrothermarchaeota in Hydrothermal Sediment.</title>
        <authorList>
            <person name="Zhou Z."/>
            <person name="Liu Y."/>
            <person name="Xu W."/>
            <person name="Pan J."/>
            <person name="Luo Z.H."/>
            <person name="Li M."/>
        </authorList>
    </citation>
    <scope>NUCLEOTIDE SEQUENCE [LARGE SCALE GENOMIC DNA]</scope>
    <source>
        <strain evidence="3">HyVt-369</strain>
    </source>
</reference>
<name>A0A7C1NXM2_UNCC3</name>
<keyword evidence="1" id="KW-1188">Viral release from host cell</keyword>
<evidence type="ECO:0000259" key="2">
    <source>
        <dbReference type="Pfam" id="PF17289"/>
    </source>
</evidence>
<dbReference type="InterPro" id="IPR027417">
    <property type="entry name" value="P-loop_NTPase"/>
</dbReference>
<dbReference type="Pfam" id="PF17289">
    <property type="entry name" value="Terminase_6C"/>
    <property type="match status" value="1"/>
</dbReference>
<organism evidence="3">
    <name type="scientific">candidate division CPR3 bacterium</name>
    <dbReference type="NCBI Taxonomy" id="2268181"/>
    <lineage>
        <taxon>Bacteria</taxon>
        <taxon>Bacteria division CPR3</taxon>
    </lineage>
</organism>
<dbReference type="Gene3D" id="3.30.420.240">
    <property type="match status" value="1"/>
</dbReference>
<dbReference type="EMBL" id="DRHL01000024">
    <property type="protein sequence ID" value="HEB13444.1"/>
    <property type="molecule type" value="Genomic_DNA"/>
</dbReference>
<accession>A0A7C1NXM2</accession>
<dbReference type="Pfam" id="PF03237">
    <property type="entry name" value="Terminase_6N"/>
    <property type="match status" value="1"/>
</dbReference>
<comment type="caution">
    <text evidence="3">The sequence shown here is derived from an EMBL/GenBank/DDBJ whole genome shotgun (WGS) entry which is preliminary data.</text>
</comment>